<proteinExistence type="predicted"/>
<evidence type="ECO:0000313" key="1">
    <source>
        <dbReference type="EMBL" id="KAK0474434.1"/>
    </source>
</evidence>
<reference evidence="1" key="1">
    <citation type="submission" date="2023-06" db="EMBL/GenBank/DDBJ databases">
        <authorList>
            <consortium name="Lawrence Berkeley National Laboratory"/>
            <person name="Ahrendt S."/>
            <person name="Sahu N."/>
            <person name="Indic B."/>
            <person name="Wong-Bajracharya J."/>
            <person name="Merenyi Z."/>
            <person name="Ke H.-M."/>
            <person name="Monk M."/>
            <person name="Kocsube S."/>
            <person name="Drula E."/>
            <person name="Lipzen A."/>
            <person name="Balint B."/>
            <person name="Henrissat B."/>
            <person name="Andreopoulos B."/>
            <person name="Martin F.M."/>
            <person name="Harder C.B."/>
            <person name="Rigling D."/>
            <person name="Ford K.L."/>
            <person name="Foster G.D."/>
            <person name="Pangilinan J."/>
            <person name="Papanicolaou A."/>
            <person name="Barry K."/>
            <person name="LaButti K."/>
            <person name="Viragh M."/>
            <person name="Koriabine M."/>
            <person name="Yan M."/>
            <person name="Riley R."/>
            <person name="Champramary S."/>
            <person name="Plett K.L."/>
            <person name="Tsai I.J."/>
            <person name="Slot J."/>
            <person name="Sipos G."/>
            <person name="Plett J."/>
            <person name="Nagy L.G."/>
            <person name="Grigoriev I.V."/>
        </authorList>
    </citation>
    <scope>NUCLEOTIDE SEQUENCE</scope>
    <source>
        <strain evidence="1">ICMP 16352</strain>
    </source>
</reference>
<comment type="caution">
    <text evidence="1">The sequence shown here is derived from an EMBL/GenBank/DDBJ whole genome shotgun (WGS) entry which is preliminary data.</text>
</comment>
<name>A0AA39U9P6_9AGAR</name>
<dbReference type="EMBL" id="JAUEPR010000027">
    <property type="protein sequence ID" value="KAK0474434.1"/>
    <property type="molecule type" value="Genomic_DNA"/>
</dbReference>
<dbReference type="AlphaFoldDB" id="A0AA39U9P6"/>
<accession>A0AA39U9P6</accession>
<evidence type="ECO:0000313" key="2">
    <source>
        <dbReference type="Proteomes" id="UP001175227"/>
    </source>
</evidence>
<protein>
    <submittedName>
        <fullName evidence="1">Uncharacterized protein</fullName>
    </submittedName>
</protein>
<sequence length="62" mass="6776">MAIPPSGGYQRLPSLRDALMKNLDLDPSAVDLSPAERDAHDEELVVLVRYQRVVGKLAECGV</sequence>
<organism evidence="1 2">
    <name type="scientific">Armillaria novae-zelandiae</name>
    <dbReference type="NCBI Taxonomy" id="153914"/>
    <lineage>
        <taxon>Eukaryota</taxon>
        <taxon>Fungi</taxon>
        <taxon>Dikarya</taxon>
        <taxon>Basidiomycota</taxon>
        <taxon>Agaricomycotina</taxon>
        <taxon>Agaricomycetes</taxon>
        <taxon>Agaricomycetidae</taxon>
        <taxon>Agaricales</taxon>
        <taxon>Marasmiineae</taxon>
        <taxon>Physalacriaceae</taxon>
        <taxon>Armillaria</taxon>
    </lineage>
</organism>
<dbReference type="Proteomes" id="UP001175227">
    <property type="component" value="Unassembled WGS sequence"/>
</dbReference>
<gene>
    <name evidence="1" type="ORF">IW261DRAFT_1610580</name>
</gene>
<keyword evidence="2" id="KW-1185">Reference proteome</keyword>